<dbReference type="EMBL" id="RCZO01000010">
    <property type="protein sequence ID" value="TPG05455.1"/>
    <property type="molecule type" value="Genomic_DNA"/>
</dbReference>
<evidence type="ECO:0000313" key="2">
    <source>
        <dbReference type="EMBL" id="TPG05455.1"/>
    </source>
</evidence>
<dbReference type="RefSeq" id="WP_140654589.1">
    <property type="nucleotide sequence ID" value="NZ_RCZO01000010.1"/>
</dbReference>
<evidence type="ECO:0000256" key="1">
    <source>
        <dbReference type="SAM" id="Phobius"/>
    </source>
</evidence>
<name>A0A502BVZ2_9GAMM</name>
<keyword evidence="1" id="KW-0812">Transmembrane</keyword>
<dbReference type="AlphaFoldDB" id="A0A502BVZ2"/>
<accession>A0A502BVZ2</accession>
<gene>
    <name evidence="2" type="ORF">EAH88_16010</name>
</gene>
<evidence type="ECO:0000313" key="3">
    <source>
        <dbReference type="Proteomes" id="UP000319486"/>
    </source>
</evidence>
<proteinExistence type="predicted"/>
<reference evidence="2 3" key="1">
    <citation type="journal article" date="2019" name="Environ. Microbiol.">
        <title>Species interactions and distinct microbial communities in high Arctic permafrost affected cryosols are associated with the CH4 and CO2 gas fluxes.</title>
        <authorList>
            <person name="Altshuler I."/>
            <person name="Hamel J."/>
            <person name="Turney S."/>
            <person name="Magnuson E."/>
            <person name="Levesque R."/>
            <person name="Greer C."/>
            <person name="Whyte L.G."/>
        </authorList>
    </citation>
    <scope>NUCLEOTIDE SEQUENCE [LARGE SCALE GENOMIC DNA]</scope>
    <source>
        <strain evidence="2 3">S13Y</strain>
    </source>
</reference>
<keyword evidence="3" id="KW-1185">Reference proteome</keyword>
<feature type="transmembrane region" description="Helical" evidence="1">
    <location>
        <begin position="51"/>
        <end position="72"/>
    </location>
</feature>
<comment type="caution">
    <text evidence="2">The sequence shown here is derived from an EMBL/GenBank/DDBJ whole genome shotgun (WGS) entry which is preliminary data.</text>
</comment>
<evidence type="ECO:0008006" key="4">
    <source>
        <dbReference type="Google" id="ProtNLM"/>
    </source>
</evidence>
<feature type="transmembrane region" description="Helical" evidence="1">
    <location>
        <begin position="24"/>
        <end position="44"/>
    </location>
</feature>
<dbReference type="Proteomes" id="UP000319486">
    <property type="component" value="Unassembled WGS sequence"/>
</dbReference>
<protein>
    <recommendedName>
        <fullName evidence="4">DUF4175 domain-containing protein</fullName>
    </recommendedName>
</protein>
<sequence>MDSQNKYWFPAKRYGWGWGLPVRWQGWVCLAVYAGCVALVIRFLRPSADPFMFVISLALLTLGLMAVCWLKGEPPRWRSGS</sequence>
<organism evidence="2 3">
    <name type="scientific">Rhodanobacter glycinis</name>
    <dbReference type="NCBI Taxonomy" id="582702"/>
    <lineage>
        <taxon>Bacteria</taxon>
        <taxon>Pseudomonadati</taxon>
        <taxon>Pseudomonadota</taxon>
        <taxon>Gammaproteobacteria</taxon>
        <taxon>Lysobacterales</taxon>
        <taxon>Rhodanobacteraceae</taxon>
        <taxon>Rhodanobacter</taxon>
    </lineage>
</organism>
<keyword evidence="1" id="KW-0472">Membrane</keyword>
<keyword evidence="1" id="KW-1133">Transmembrane helix</keyword>